<evidence type="ECO:0000313" key="2">
    <source>
        <dbReference type="Proteomes" id="UP001498398"/>
    </source>
</evidence>
<comment type="caution">
    <text evidence="1">The sequence shown here is derived from an EMBL/GenBank/DDBJ whole genome shotgun (WGS) entry which is preliminary data.</text>
</comment>
<gene>
    <name evidence="1" type="ORF">VKT23_008498</name>
</gene>
<dbReference type="Gene3D" id="3.80.10.10">
    <property type="entry name" value="Ribonuclease Inhibitor"/>
    <property type="match status" value="1"/>
</dbReference>
<dbReference type="Gene3D" id="1.20.1280.50">
    <property type="match status" value="1"/>
</dbReference>
<reference evidence="1 2" key="1">
    <citation type="submission" date="2024-01" db="EMBL/GenBank/DDBJ databases">
        <title>A draft genome for the cacao thread blight pathogen Marasmiellus scandens.</title>
        <authorList>
            <person name="Baruah I.K."/>
            <person name="Leung J."/>
            <person name="Bukari Y."/>
            <person name="Amoako-Attah I."/>
            <person name="Meinhardt L.W."/>
            <person name="Bailey B.A."/>
            <person name="Cohen S.P."/>
        </authorList>
    </citation>
    <scope>NUCLEOTIDE SEQUENCE [LARGE SCALE GENOMIC DNA]</scope>
    <source>
        <strain evidence="1 2">GH-19</strain>
    </source>
</reference>
<dbReference type="EMBL" id="JBANRG010000013">
    <property type="protein sequence ID" value="KAK7461319.1"/>
    <property type="molecule type" value="Genomic_DNA"/>
</dbReference>
<proteinExistence type="predicted"/>
<keyword evidence="2" id="KW-1185">Reference proteome</keyword>
<name>A0ABR1JMQ7_9AGAR</name>
<dbReference type="Proteomes" id="UP001498398">
    <property type="component" value="Unassembled WGS sequence"/>
</dbReference>
<evidence type="ECO:0000313" key="1">
    <source>
        <dbReference type="EMBL" id="KAK7461319.1"/>
    </source>
</evidence>
<organism evidence="1 2">
    <name type="scientific">Marasmiellus scandens</name>
    <dbReference type="NCBI Taxonomy" id="2682957"/>
    <lineage>
        <taxon>Eukaryota</taxon>
        <taxon>Fungi</taxon>
        <taxon>Dikarya</taxon>
        <taxon>Basidiomycota</taxon>
        <taxon>Agaricomycotina</taxon>
        <taxon>Agaricomycetes</taxon>
        <taxon>Agaricomycetidae</taxon>
        <taxon>Agaricales</taxon>
        <taxon>Marasmiineae</taxon>
        <taxon>Omphalotaceae</taxon>
        <taxon>Marasmiellus</taxon>
    </lineage>
</organism>
<evidence type="ECO:0008006" key="3">
    <source>
        <dbReference type="Google" id="ProtNLM"/>
    </source>
</evidence>
<accession>A0ABR1JMQ7</accession>
<protein>
    <recommendedName>
        <fullName evidence="3">F-box domain-containing protein</fullName>
    </recommendedName>
</protein>
<sequence length="562" mass="64041">MDNIRIHDEEISKLEQNLNTLQSQRSRWHDYARQQESLLTPIRKLPVEIVSEIFKFYQLDSEYGLEILAQEEGEDSIKSPILALSHVCSHWREVSISKPPLWSAISVDFKRWENHLEDVGNSNQLRSLIELYLERSRPTPLNIKIGSFHIYLEGEAPDLIIRALLAERARWKGIALDLGHDFCDACIQLADTSDSSLHFPSLETVELDWREDSWPLADINSEPEEFLNSLLVNSPKLRRVTIPQFLDKERFSSVIESFDYRRITSIEVNGRYYRTDLDDIWSGIDQTLAEFSSLEELFISCIVPAPRLMEDDPASEITCPDVTSHSLRSLSMTLNSFRLSAAMIGALTLPLLTSLEMSVYTVQDPAPCSDAWMQSLQGMLKSCCDTLVSFKLTCYNEFSMNQLWTILSCMQKVQTLSLFADPRAMTSVLFSRLTLPSNSAVIAPSGEAQESEQPSILLPHLKTVTFGLIGLDFLMQWDTLSSFKQVPILFPDPDIILRMVLSRRPRNDAEDGLCHFGFSASTVLSKPELQNWAGNMRTKFHRLQPELRRQSSHWTCTLDLGA</sequence>
<dbReference type="InterPro" id="IPR032675">
    <property type="entry name" value="LRR_dom_sf"/>
</dbReference>